<evidence type="ECO:0000313" key="1">
    <source>
        <dbReference type="EMBL" id="KYM80347.1"/>
    </source>
</evidence>
<dbReference type="AlphaFoldDB" id="A0A195B7X7"/>
<sequence>MLGQVDMCVYVCVRIQRIHARECKQPECLSTRRNRKLLGEHASSAALRAPSGATAQEIRVKRFAMEEGAKRSHLKFGRCKKYQLQLKRISFCQPEPTATHTRSVLGVPHESFTRAAYSSEASRSDPELVPGVNTCTLNNREFLAIIERRAGPGRFRCAFTLLVSPHYVTSPARAASCSVRVYGVQVGVQFVHGAESGVRSVIEPFGILFRRHESRSAAAFPRNYCLLVNSQIFRQPMQGVSELELYREAISRRSGMKLWFYSGKQRCLECSHEYCERHTSDMMYPFGIYE</sequence>
<gene>
    <name evidence="1" type="ORF">ALC53_09441</name>
</gene>
<name>A0A195B7X7_9HYME</name>
<protein>
    <submittedName>
        <fullName evidence="1">Uncharacterized protein</fullName>
    </submittedName>
</protein>
<dbReference type="Proteomes" id="UP000078540">
    <property type="component" value="Unassembled WGS sequence"/>
</dbReference>
<evidence type="ECO:0000313" key="2">
    <source>
        <dbReference type="Proteomes" id="UP000078540"/>
    </source>
</evidence>
<reference evidence="1 2" key="1">
    <citation type="submission" date="2015-09" db="EMBL/GenBank/DDBJ databases">
        <title>Atta colombica WGS genome.</title>
        <authorList>
            <person name="Nygaard S."/>
            <person name="Hu H."/>
            <person name="Boomsma J."/>
            <person name="Zhang G."/>
        </authorList>
    </citation>
    <scope>NUCLEOTIDE SEQUENCE [LARGE SCALE GENOMIC DNA]</scope>
    <source>
        <strain evidence="1">Treedump-2</strain>
        <tissue evidence="1">Whole body</tissue>
    </source>
</reference>
<dbReference type="EMBL" id="KQ976574">
    <property type="protein sequence ID" value="KYM80347.1"/>
    <property type="molecule type" value="Genomic_DNA"/>
</dbReference>
<organism evidence="1 2">
    <name type="scientific">Atta colombica</name>
    <dbReference type="NCBI Taxonomy" id="520822"/>
    <lineage>
        <taxon>Eukaryota</taxon>
        <taxon>Metazoa</taxon>
        <taxon>Ecdysozoa</taxon>
        <taxon>Arthropoda</taxon>
        <taxon>Hexapoda</taxon>
        <taxon>Insecta</taxon>
        <taxon>Pterygota</taxon>
        <taxon>Neoptera</taxon>
        <taxon>Endopterygota</taxon>
        <taxon>Hymenoptera</taxon>
        <taxon>Apocrita</taxon>
        <taxon>Aculeata</taxon>
        <taxon>Formicoidea</taxon>
        <taxon>Formicidae</taxon>
        <taxon>Myrmicinae</taxon>
        <taxon>Atta</taxon>
    </lineage>
</organism>
<proteinExistence type="predicted"/>
<keyword evidence="2" id="KW-1185">Reference proteome</keyword>
<accession>A0A195B7X7</accession>